<keyword evidence="12" id="KW-1185">Reference proteome</keyword>
<feature type="transmembrane region" description="Helical" evidence="9">
    <location>
        <begin position="271"/>
        <end position="294"/>
    </location>
</feature>
<dbReference type="Pfam" id="PF13231">
    <property type="entry name" value="PMT_2"/>
    <property type="match status" value="1"/>
</dbReference>
<accession>A0ABP7CIJ5</accession>
<gene>
    <name evidence="11" type="ORF">GCM10023081_28750</name>
</gene>
<evidence type="ECO:0000256" key="8">
    <source>
        <dbReference type="SAM" id="MobiDB-lite"/>
    </source>
</evidence>
<evidence type="ECO:0000313" key="12">
    <source>
        <dbReference type="Proteomes" id="UP001500752"/>
    </source>
</evidence>
<feature type="region of interest" description="Disordered" evidence="8">
    <location>
        <begin position="1"/>
        <end position="25"/>
    </location>
</feature>
<feature type="transmembrane region" description="Helical" evidence="9">
    <location>
        <begin position="100"/>
        <end position="118"/>
    </location>
</feature>
<feature type="compositionally biased region" description="Polar residues" evidence="8">
    <location>
        <begin position="1"/>
        <end position="10"/>
    </location>
</feature>
<keyword evidence="7 9" id="KW-0472">Membrane</keyword>
<keyword evidence="5 9" id="KW-0812">Transmembrane</keyword>
<feature type="transmembrane region" description="Helical" evidence="9">
    <location>
        <begin position="32"/>
        <end position="50"/>
    </location>
</feature>
<dbReference type="RefSeq" id="WP_345151738.1">
    <property type="nucleotide sequence ID" value="NZ_BAABEO010000019.1"/>
</dbReference>
<evidence type="ECO:0000256" key="4">
    <source>
        <dbReference type="ARBA" id="ARBA00022679"/>
    </source>
</evidence>
<feature type="transmembrane region" description="Helical" evidence="9">
    <location>
        <begin position="183"/>
        <end position="208"/>
    </location>
</feature>
<evidence type="ECO:0000256" key="1">
    <source>
        <dbReference type="ARBA" id="ARBA00004651"/>
    </source>
</evidence>
<feature type="domain" description="Glycosyltransferase RgtA/B/C/D-like" evidence="10">
    <location>
        <begin position="94"/>
        <end position="232"/>
    </location>
</feature>
<keyword evidence="4" id="KW-0808">Transferase</keyword>
<evidence type="ECO:0000256" key="9">
    <source>
        <dbReference type="SAM" id="Phobius"/>
    </source>
</evidence>
<feature type="transmembrane region" description="Helical" evidence="9">
    <location>
        <begin position="153"/>
        <end position="171"/>
    </location>
</feature>
<feature type="transmembrane region" description="Helical" evidence="9">
    <location>
        <begin position="124"/>
        <end position="141"/>
    </location>
</feature>
<evidence type="ECO:0000256" key="2">
    <source>
        <dbReference type="ARBA" id="ARBA00022475"/>
    </source>
</evidence>
<evidence type="ECO:0000256" key="5">
    <source>
        <dbReference type="ARBA" id="ARBA00022692"/>
    </source>
</evidence>
<keyword evidence="6 9" id="KW-1133">Transmembrane helix</keyword>
<keyword evidence="3" id="KW-0328">Glycosyltransferase</keyword>
<comment type="subcellular location">
    <subcellularLocation>
        <location evidence="1">Cell membrane</location>
        <topology evidence="1">Multi-pass membrane protein</topology>
    </subcellularLocation>
</comment>
<keyword evidence="2" id="KW-1003">Cell membrane</keyword>
<reference evidence="12" key="1">
    <citation type="journal article" date="2019" name="Int. J. Syst. Evol. Microbiol.">
        <title>The Global Catalogue of Microorganisms (GCM) 10K type strain sequencing project: providing services to taxonomists for standard genome sequencing and annotation.</title>
        <authorList>
            <consortium name="The Broad Institute Genomics Platform"/>
            <consortium name="The Broad Institute Genome Sequencing Center for Infectious Disease"/>
            <person name="Wu L."/>
            <person name="Ma J."/>
        </authorList>
    </citation>
    <scope>NUCLEOTIDE SEQUENCE [LARGE SCALE GENOMIC DNA]</scope>
    <source>
        <strain evidence="12">JCM 30742</strain>
    </source>
</reference>
<organism evidence="11 12">
    <name type="scientific">Arthrobacter ginkgonis</name>
    <dbReference type="NCBI Taxonomy" id="1630594"/>
    <lineage>
        <taxon>Bacteria</taxon>
        <taxon>Bacillati</taxon>
        <taxon>Actinomycetota</taxon>
        <taxon>Actinomycetes</taxon>
        <taxon>Micrococcales</taxon>
        <taxon>Micrococcaceae</taxon>
        <taxon>Arthrobacter</taxon>
    </lineage>
</organism>
<dbReference type="InterPro" id="IPR038731">
    <property type="entry name" value="RgtA/B/C-like"/>
</dbReference>
<evidence type="ECO:0000256" key="6">
    <source>
        <dbReference type="ARBA" id="ARBA00022989"/>
    </source>
</evidence>
<evidence type="ECO:0000256" key="3">
    <source>
        <dbReference type="ARBA" id="ARBA00022676"/>
    </source>
</evidence>
<protein>
    <recommendedName>
        <fullName evidence="10">Glycosyltransferase RgtA/B/C/D-like domain-containing protein</fullName>
    </recommendedName>
</protein>
<feature type="transmembrane region" description="Helical" evidence="9">
    <location>
        <begin position="378"/>
        <end position="402"/>
    </location>
</feature>
<name>A0ABP7CIJ5_9MICC</name>
<dbReference type="PANTHER" id="PTHR33908:SF3">
    <property type="entry name" value="UNDECAPRENYL PHOSPHATE-ALPHA-4-AMINO-4-DEOXY-L-ARABINOSE ARABINOSYL TRANSFERASE"/>
    <property type="match status" value="1"/>
</dbReference>
<dbReference type="Proteomes" id="UP001500752">
    <property type="component" value="Unassembled WGS sequence"/>
</dbReference>
<sequence length="527" mass="56580">MATTQTQFPPSSGPARSLDPGRGQGRVHPGDAWLLATAAFTVAFAGSWARSMWYDEAATVTGATRPLAELWRLAGHVDLVHAAYYAGMHFWTGWFGVSEAALRVPSALAAAVACGLTVVLGQRLGTRATGVLAGAVLAVMPRMMWAGTEIRQYALTAALSALLALALLRAWRTGRFRDWAAYVAVAVAGVVVFMFFAFGVAAMAGAALLLRRRPVATLAASAAAAAICLPFILRCIQQQGQVSWIPPLRNGLFELGVNQFYSGTTRATGWIGPWMAALAVLSLVLALVGLVSAVRARPVRDGSGQYRPRPANRQLAGLALCGLAVPFLCILALQVFGDPAYRNRYLTYTAPFLALLVGSGLAVLLSRRPRRPADRVAGLARATGVGALCALVALGLLFQPWVRLHNGGSTVPTRDVAQTVAAFSGPGAAIVPNRAHDRYRFIAYPALYAAVEDLTQSRDRVAAGTLWGSYRKITAERLAGRGQVWWIADTRRKTPELEAFEEAGCTLVRSWEQFRGTRLREYDCTDQ</sequence>
<evidence type="ECO:0000259" key="10">
    <source>
        <dbReference type="Pfam" id="PF13231"/>
    </source>
</evidence>
<feature type="transmembrane region" description="Helical" evidence="9">
    <location>
        <begin position="348"/>
        <end position="366"/>
    </location>
</feature>
<comment type="caution">
    <text evidence="11">The sequence shown here is derived from an EMBL/GenBank/DDBJ whole genome shotgun (WGS) entry which is preliminary data.</text>
</comment>
<evidence type="ECO:0000256" key="7">
    <source>
        <dbReference type="ARBA" id="ARBA00023136"/>
    </source>
</evidence>
<dbReference type="InterPro" id="IPR050297">
    <property type="entry name" value="LipidA_mod_glycosyltrf_83"/>
</dbReference>
<dbReference type="PANTHER" id="PTHR33908">
    <property type="entry name" value="MANNOSYLTRANSFERASE YKCB-RELATED"/>
    <property type="match status" value="1"/>
</dbReference>
<evidence type="ECO:0000313" key="11">
    <source>
        <dbReference type="EMBL" id="GAA3689546.1"/>
    </source>
</evidence>
<feature type="transmembrane region" description="Helical" evidence="9">
    <location>
        <begin position="315"/>
        <end position="336"/>
    </location>
</feature>
<dbReference type="EMBL" id="BAABEO010000019">
    <property type="protein sequence ID" value="GAA3689546.1"/>
    <property type="molecule type" value="Genomic_DNA"/>
</dbReference>
<proteinExistence type="predicted"/>